<name>A0A5J5EWV3_9PEZI</name>
<organism evidence="2 3">
    <name type="scientific">Sphaerosporella brunnea</name>
    <dbReference type="NCBI Taxonomy" id="1250544"/>
    <lineage>
        <taxon>Eukaryota</taxon>
        <taxon>Fungi</taxon>
        <taxon>Dikarya</taxon>
        <taxon>Ascomycota</taxon>
        <taxon>Pezizomycotina</taxon>
        <taxon>Pezizomycetes</taxon>
        <taxon>Pezizales</taxon>
        <taxon>Pyronemataceae</taxon>
        <taxon>Sphaerosporella</taxon>
    </lineage>
</organism>
<sequence>MTPSLPGKKSHPRSATLESEIVGAGHGFNMPRQRDPELLANFKIQGAPPGAKCEKMQCRHCGWQGVRNTARAKVHLRAECQQYRNFLQFAGREGELDNKFRSNHRGLWGAQHHGRG</sequence>
<dbReference type="AlphaFoldDB" id="A0A5J5EWV3"/>
<gene>
    <name evidence="2" type="ORF">FN846DRAFT_919229</name>
</gene>
<keyword evidence="3" id="KW-1185">Reference proteome</keyword>
<dbReference type="InParanoid" id="A0A5J5EWV3"/>
<reference evidence="2 3" key="1">
    <citation type="submission" date="2019-09" db="EMBL/GenBank/DDBJ databases">
        <title>Draft genome of the ectomycorrhizal ascomycete Sphaerosporella brunnea.</title>
        <authorList>
            <consortium name="DOE Joint Genome Institute"/>
            <person name="Benucci G.M."/>
            <person name="Marozzi G."/>
            <person name="Antonielli L."/>
            <person name="Sanchez S."/>
            <person name="Marco P."/>
            <person name="Wang X."/>
            <person name="Falini L.B."/>
            <person name="Barry K."/>
            <person name="Haridas S."/>
            <person name="Lipzen A."/>
            <person name="Labutti K."/>
            <person name="Grigoriev I.V."/>
            <person name="Murat C."/>
            <person name="Martin F."/>
            <person name="Albertini E."/>
            <person name="Donnini D."/>
            <person name="Bonito G."/>
        </authorList>
    </citation>
    <scope>NUCLEOTIDE SEQUENCE [LARGE SCALE GENOMIC DNA]</scope>
    <source>
        <strain evidence="2 3">Sb_GMNB300</strain>
    </source>
</reference>
<protein>
    <submittedName>
        <fullName evidence="2">Uncharacterized protein</fullName>
    </submittedName>
</protein>
<proteinExistence type="predicted"/>
<evidence type="ECO:0000313" key="3">
    <source>
        <dbReference type="Proteomes" id="UP000326924"/>
    </source>
</evidence>
<evidence type="ECO:0000313" key="2">
    <source>
        <dbReference type="EMBL" id="KAA8905971.1"/>
    </source>
</evidence>
<evidence type="ECO:0000256" key="1">
    <source>
        <dbReference type="SAM" id="MobiDB-lite"/>
    </source>
</evidence>
<dbReference type="EMBL" id="VXIS01000093">
    <property type="protein sequence ID" value="KAA8905971.1"/>
    <property type="molecule type" value="Genomic_DNA"/>
</dbReference>
<feature type="region of interest" description="Disordered" evidence="1">
    <location>
        <begin position="1"/>
        <end position="33"/>
    </location>
</feature>
<dbReference type="Proteomes" id="UP000326924">
    <property type="component" value="Unassembled WGS sequence"/>
</dbReference>
<accession>A0A5J5EWV3</accession>
<comment type="caution">
    <text evidence="2">The sequence shown here is derived from an EMBL/GenBank/DDBJ whole genome shotgun (WGS) entry which is preliminary data.</text>
</comment>